<gene>
    <name evidence="1" type="ORF">ALP32_200405</name>
</gene>
<dbReference type="EMBL" id="RBTX01000090">
    <property type="protein sequence ID" value="RMU40106.1"/>
    <property type="molecule type" value="Genomic_DNA"/>
</dbReference>
<evidence type="ECO:0000313" key="1">
    <source>
        <dbReference type="EMBL" id="RMU40106.1"/>
    </source>
</evidence>
<name>A0A3M5U2V3_9PSED</name>
<dbReference type="Proteomes" id="UP000281514">
    <property type="component" value="Unassembled WGS sequence"/>
</dbReference>
<dbReference type="RefSeq" id="WP_024421165.1">
    <property type="nucleotide sequence ID" value="NZ_BMNO01000247.1"/>
</dbReference>
<dbReference type="AlphaFoldDB" id="A0A3M5U2V3"/>
<protein>
    <submittedName>
        <fullName evidence="1">Uncharacterized protein</fullName>
    </submittedName>
</protein>
<comment type="caution">
    <text evidence="1">The sequence shown here is derived from an EMBL/GenBank/DDBJ whole genome shotgun (WGS) entry which is preliminary data.</text>
</comment>
<proteinExistence type="predicted"/>
<sequence>MTDLSIALANLPDLFPVPTFGMNPQQLVWWDALTAGGVVNRQAYEQVPSYKVVADLYAEHTSQGRSVSRDKFLALKRAEQEFYRACATEHAGRYRASQQTVDAAVLLVIDAEGNTQPRAALLDAGVPAEDVARIAGKTGSRRKVKKALQKHAQHQNAQRMIQTTGKREYMRMGADTLSGSLEGIAVNMKTHARLTRLETAQALMAAELAELRAFRIATEQRLEVVEAGEHWHDIARRMRAAGDGPTAIATATGQPVNTVKSWVRRNLTA</sequence>
<accession>A0A3M5U2V3</accession>
<reference evidence="1 2" key="1">
    <citation type="submission" date="2018-08" db="EMBL/GenBank/DDBJ databases">
        <title>Recombination of ecologically and evolutionarily significant loci maintains genetic cohesion in the Pseudomonas syringae species complex.</title>
        <authorList>
            <person name="Dillon M."/>
            <person name="Thakur S."/>
            <person name="Almeida R.N.D."/>
            <person name="Weir B.S."/>
            <person name="Guttman D.S."/>
        </authorList>
    </citation>
    <scope>NUCLEOTIDE SEQUENCE [LARGE SCALE GENOMIC DNA]</scope>
    <source>
        <strain evidence="1 2">ICMP 9749</strain>
    </source>
</reference>
<evidence type="ECO:0000313" key="2">
    <source>
        <dbReference type="Proteomes" id="UP000281514"/>
    </source>
</evidence>
<organism evidence="1 2">
    <name type="scientific">Pseudomonas avellanae</name>
    <dbReference type="NCBI Taxonomy" id="46257"/>
    <lineage>
        <taxon>Bacteria</taxon>
        <taxon>Pseudomonadati</taxon>
        <taxon>Pseudomonadota</taxon>
        <taxon>Gammaproteobacteria</taxon>
        <taxon>Pseudomonadales</taxon>
        <taxon>Pseudomonadaceae</taxon>
        <taxon>Pseudomonas</taxon>
    </lineage>
</organism>